<feature type="transmembrane region" description="Helical" evidence="1">
    <location>
        <begin position="82"/>
        <end position="113"/>
    </location>
</feature>
<evidence type="ECO:0000313" key="2">
    <source>
        <dbReference type="EMBL" id="GFZ01139.1"/>
    </source>
</evidence>
<keyword evidence="1" id="KW-1133">Transmembrane helix</keyword>
<proteinExistence type="predicted"/>
<dbReference type="AlphaFoldDB" id="A0A7J0FQZ7"/>
<dbReference type="Proteomes" id="UP000585474">
    <property type="component" value="Unassembled WGS sequence"/>
</dbReference>
<evidence type="ECO:0000256" key="1">
    <source>
        <dbReference type="SAM" id="Phobius"/>
    </source>
</evidence>
<evidence type="ECO:0008006" key="4">
    <source>
        <dbReference type="Google" id="ProtNLM"/>
    </source>
</evidence>
<keyword evidence="1" id="KW-0472">Membrane</keyword>
<dbReference type="InterPro" id="IPR053258">
    <property type="entry name" value="Ca-permeable_cation_channel"/>
</dbReference>
<reference evidence="2 3" key="1">
    <citation type="submission" date="2019-07" db="EMBL/GenBank/DDBJ databases">
        <title>De Novo Assembly of kiwifruit Actinidia rufa.</title>
        <authorList>
            <person name="Sugita-Konishi S."/>
            <person name="Sato K."/>
            <person name="Mori E."/>
            <person name="Abe Y."/>
            <person name="Kisaki G."/>
            <person name="Hamano K."/>
            <person name="Suezawa K."/>
            <person name="Otani M."/>
            <person name="Fukuda T."/>
            <person name="Manabe T."/>
            <person name="Gomi K."/>
            <person name="Tabuchi M."/>
            <person name="Akimitsu K."/>
            <person name="Kataoka I."/>
        </authorList>
    </citation>
    <scope>NUCLEOTIDE SEQUENCE [LARGE SCALE GENOMIC DNA]</scope>
    <source>
        <strain evidence="3">cv. Fuchu</strain>
    </source>
</reference>
<dbReference type="EMBL" id="BJWL01000014">
    <property type="protein sequence ID" value="GFZ01139.1"/>
    <property type="molecule type" value="Genomic_DNA"/>
</dbReference>
<organism evidence="2 3">
    <name type="scientific">Actinidia rufa</name>
    <dbReference type="NCBI Taxonomy" id="165716"/>
    <lineage>
        <taxon>Eukaryota</taxon>
        <taxon>Viridiplantae</taxon>
        <taxon>Streptophyta</taxon>
        <taxon>Embryophyta</taxon>
        <taxon>Tracheophyta</taxon>
        <taxon>Spermatophyta</taxon>
        <taxon>Magnoliopsida</taxon>
        <taxon>eudicotyledons</taxon>
        <taxon>Gunneridae</taxon>
        <taxon>Pentapetalae</taxon>
        <taxon>asterids</taxon>
        <taxon>Ericales</taxon>
        <taxon>Actinidiaceae</taxon>
        <taxon>Actinidia</taxon>
    </lineage>
</organism>
<protein>
    <recommendedName>
        <fullName evidence="4">Transmembrane protein</fullName>
    </recommendedName>
</protein>
<keyword evidence="3" id="KW-1185">Reference proteome</keyword>
<comment type="caution">
    <text evidence="2">The sequence shown here is derived from an EMBL/GenBank/DDBJ whole genome shotgun (WGS) entry which is preliminary data.</text>
</comment>
<dbReference type="OrthoDB" id="1730662at2759"/>
<feature type="transmembrane region" description="Helical" evidence="1">
    <location>
        <begin position="58"/>
        <end position="76"/>
    </location>
</feature>
<keyword evidence="1" id="KW-0812">Transmembrane</keyword>
<evidence type="ECO:0000313" key="3">
    <source>
        <dbReference type="Proteomes" id="UP000585474"/>
    </source>
</evidence>
<sequence>MANVAFISRSNYFFQQHLPLPSTHQPIHVFLVPVVVNFVKLKYQGTDTCAFETHRKTMILAAASFLLYCLALSRSFRSGGAFLGWLSSLSLASVLVPVSIRPVLFLLCVMFAAGELLKCRIVQEVWYWLRQRMRGNTVHGRRIRRALIGPSRFVACAYTGSGRRALLPV</sequence>
<dbReference type="PANTHER" id="PTHR34115">
    <property type="entry name" value="PROTEIN, PUTATIVE-RELATED"/>
    <property type="match status" value="1"/>
</dbReference>
<gene>
    <name evidence="2" type="ORF">Acr_14g0007740</name>
</gene>
<dbReference type="PANTHER" id="PTHR34115:SF5">
    <property type="entry name" value="PROTEIN, PUTATIVE-RELATED"/>
    <property type="match status" value="1"/>
</dbReference>
<name>A0A7J0FQZ7_9ERIC</name>
<accession>A0A7J0FQZ7</accession>